<organism evidence="2">
    <name type="scientific">marine metagenome</name>
    <dbReference type="NCBI Taxonomy" id="408172"/>
    <lineage>
        <taxon>unclassified sequences</taxon>
        <taxon>metagenomes</taxon>
        <taxon>ecological metagenomes</taxon>
    </lineage>
</organism>
<feature type="region of interest" description="Disordered" evidence="1">
    <location>
        <begin position="40"/>
        <end position="72"/>
    </location>
</feature>
<dbReference type="EMBL" id="UINC01000927">
    <property type="protein sequence ID" value="SUZ63934.1"/>
    <property type="molecule type" value="Genomic_DNA"/>
</dbReference>
<name>A0A381PBD7_9ZZZZ</name>
<evidence type="ECO:0000256" key="1">
    <source>
        <dbReference type="SAM" id="MobiDB-lite"/>
    </source>
</evidence>
<gene>
    <name evidence="2" type="ORF">METZ01_LOCUS16788</name>
</gene>
<evidence type="ECO:0000313" key="2">
    <source>
        <dbReference type="EMBL" id="SUZ63934.1"/>
    </source>
</evidence>
<reference evidence="2" key="1">
    <citation type="submission" date="2018-05" db="EMBL/GenBank/DDBJ databases">
        <authorList>
            <person name="Lanie J.A."/>
            <person name="Ng W.-L."/>
            <person name="Kazmierczak K.M."/>
            <person name="Andrzejewski T.M."/>
            <person name="Davidsen T.M."/>
            <person name="Wayne K.J."/>
            <person name="Tettelin H."/>
            <person name="Glass J.I."/>
            <person name="Rusch D."/>
            <person name="Podicherti R."/>
            <person name="Tsui H.-C.T."/>
            <person name="Winkler M.E."/>
        </authorList>
    </citation>
    <scope>NUCLEOTIDE SEQUENCE</scope>
</reference>
<dbReference type="AlphaFoldDB" id="A0A381PBD7"/>
<proteinExistence type="predicted"/>
<sequence>VTLSSYAEVDRRSERRLFAAFINPTLGSLLMAHVYCRSSDPISPTRSSPTRNTPDVTPSQVSAANVTESYSL</sequence>
<protein>
    <submittedName>
        <fullName evidence="2">Uncharacterized protein</fullName>
    </submittedName>
</protein>
<accession>A0A381PBD7</accession>
<feature type="non-terminal residue" evidence="2">
    <location>
        <position position="1"/>
    </location>
</feature>